<accession>A0A1U7PXW5</accession>
<organism evidence="1 2">
    <name type="scientific">Epilithonimonas bovis DSM 19482</name>
    <dbReference type="NCBI Taxonomy" id="1121284"/>
    <lineage>
        <taxon>Bacteria</taxon>
        <taxon>Pseudomonadati</taxon>
        <taxon>Bacteroidota</taxon>
        <taxon>Flavobacteriia</taxon>
        <taxon>Flavobacteriales</taxon>
        <taxon>Weeksellaceae</taxon>
        <taxon>Chryseobacterium group</taxon>
        <taxon>Epilithonimonas</taxon>
    </lineage>
</organism>
<evidence type="ECO:0000313" key="2">
    <source>
        <dbReference type="Proteomes" id="UP000187261"/>
    </source>
</evidence>
<proteinExistence type="predicted"/>
<dbReference type="STRING" id="1121284.SAMN05660493_01518"/>
<protein>
    <submittedName>
        <fullName evidence="1">Uncharacterized protein</fullName>
    </submittedName>
</protein>
<dbReference type="AlphaFoldDB" id="A0A1U7PXW5"/>
<sequence length="44" mass="5021">MLYFNESVSERVIITKAIGFGLVTVKNRKGEVYNTFLNLLSKIN</sequence>
<gene>
    <name evidence="1" type="ORF">SAMN05660493_01518</name>
</gene>
<reference evidence="2" key="1">
    <citation type="submission" date="2016-10" db="EMBL/GenBank/DDBJ databases">
        <authorList>
            <person name="Varghese N."/>
            <person name="Submissions S."/>
        </authorList>
    </citation>
    <scope>NUCLEOTIDE SEQUENCE [LARGE SCALE GENOMIC DNA]</scope>
    <source>
        <strain evidence="2">DSM 19482</strain>
    </source>
</reference>
<name>A0A1U7PXW5_9FLAO</name>
<dbReference type="Proteomes" id="UP000187261">
    <property type="component" value="Unassembled WGS sequence"/>
</dbReference>
<evidence type="ECO:0000313" key="1">
    <source>
        <dbReference type="EMBL" id="SIT96823.1"/>
    </source>
</evidence>
<dbReference type="EMBL" id="FTPU01000013">
    <property type="protein sequence ID" value="SIT96823.1"/>
    <property type="molecule type" value="Genomic_DNA"/>
</dbReference>
<keyword evidence="2" id="KW-1185">Reference proteome</keyword>